<evidence type="ECO:0000259" key="6">
    <source>
        <dbReference type="PROSITE" id="PS50237"/>
    </source>
</evidence>
<dbReference type="EC" id="2.3.2.26" evidence="2"/>
<dbReference type="GO" id="GO:0061630">
    <property type="term" value="F:ubiquitin protein ligase activity"/>
    <property type="evidence" value="ECO:0007669"/>
    <property type="project" value="UniProtKB-EC"/>
</dbReference>
<evidence type="ECO:0000313" key="7">
    <source>
        <dbReference type="EMBL" id="ODQ82013.1"/>
    </source>
</evidence>
<protein>
    <recommendedName>
        <fullName evidence="2">HECT-type E3 ubiquitin transferase</fullName>
        <ecNumber evidence="2">2.3.2.26</ecNumber>
    </recommendedName>
</protein>
<dbReference type="AlphaFoldDB" id="A0A1E3QWF5"/>
<gene>
    <name evidence="7" type="ORF">BABINDRAFT_160227</name>
</gene>
<dbReference type="GeneID" id="30145974"/>
<dbReference type="PANTHER" id="PTHR45700">
    <property type="entry name" value="UBIQUITIN-PROTEIN LIGASE E3C"/>
    <property type="match status" value="1"/>
</dbReference>
<feature type="domain" description="HECT" evidence="6">
    <location>
        <begin position="503"/>
        <end position="835"/>
    </location>
</feature>
<keyword evidence="8" id="KW-1185">Reference proteome</keyword>
<dbReference type="RefSeq" id="XP_018987341.1">
    <property type="nucleotide sequence ID" value="XM_019128121.1"/>
</dbReference>
<comment type="catalytic activity">
    <reaction evidence="1">
        <text>S-ubiquitinyl-[E2 ubiquitin-conjugating enzyme]-L-cysteine + [acceptor protein]-L-lysine = [E2 ubiquitin-conjugating enzyme]-L-cysteine + N(6)-ubiquitinyl-[acceptor protein]-L-lysine.</text>
        <dbReference type="EC" id="2.3.2.26"/>
    </reaction>
</comment>
<dbReference type="InterPro" id="IPR044611">
    <property type="entry name" value="E3A/B/C-like"/>
</dbReference>
<dbReference type="CDD" id="cd00078">
    <property type="entry name" value="HECTc"/>
    <property type="match status" value="1"/>
</dbReference>
<dbReference type="InterPro" id="IPR035983">
    <property type="entry name" value="Hect_E3_ubiquitin_ligase"/>
</dbReference>
<dbReference type="Gene3D" id="3.90.1750.10">
    <property type="entry name" value="Hect, E3 ligase catalytic domains"/>
    <property type="match status" value="1"/>
</dbReference>
<accession>A0A1E3QWF5</accession>
<dbReference type="SMART" id="SM00119">
    <property type="entry name" value="HECTc"/>
    <property type="match status" value="1"/>
</dbReference>
<dbReference type="Gene3D" id="3.30.2160.10">
    <property type="entry name" value="Hect, E3 ligase catalytic domain"/>
    <property type="match status" value="1"/>
</dbReference>
<feature type="active site" description="Glycyl thioester intermediate" evidence="5">
    <location>
        <position position="804"/>
    </location>
</feature>
<proteinExistence type="predicted"/>
<evidence type="ECO:0000256" key="5">
    <source>
        <dbReference type="PROSITE-ProRule" id="PRU00104"/>
    </source>
</evidence>
<dbReference type="GO" id="GO:0031499">
    <property type="term" value="C:TRAMP complex"/>
    <property type="evidence" value="ECO:0007669"/>
    <property type="project" value="EnsemblFungi"/>
</dbReference>
<dbReference type="OrthoDB" id="8068875at2759"/>
<sequence length="835" mass="95374">MSQAGSDGVKTSWGWFAKEKPRRSSFCPPSTPSLFPPKERLVSGCQCCGTVVSYPFDAHKYRCLSCETTNRVQAEPELSPSHPEIISYALLQRCIEECTQKLGETPAETFKPLEAFVTRQFASYRHIHDSFRQTQGKIHHHDPNIMRMEVRQYFHLLTRLPTRRPLLKALTAVLELLKRPPHLQDTQYLRCLLVFMEIPFLAHGLIHSDFHGRKPVSMLDTIDVRSLSYDIAKRVFGLLAHVNEGLLRYLVPWLRNTPDTAFLKTVELVNLYLTFQLNRQLLKVVVNPTKERSEYAEYSAAKSEARPNSLSIALPLAFGLFPKKPKDDARRLKLSHYTNDWRVATAAKVLMFLFMANGTKALKCNSSIFYNSLVDYVNLKQDFDGWQQCRRNRSVSINNNLNISVPVVSDVESVMSYLHSSICGGLAVTATRTNFAFCQFPFLISLGGKISILEYEARRTMEQKAEEAFINSLDKKMVFDVHFRVRVRRTHIVPDSLRCIQDNRANFKKGLRIEFVGEPGIDVGGLRKEWFLLLSRDLFNADNGMFTMSQESNLLWFSLAPLENDEMYYLFGVVLGLAIYNSTILDLSVFPFALFRALLGKPLDLEDYSELYPETANGLRHLLSYDGNVEDLSLTFEATYRDVFGSVQTRELVPKGGDISVTSENRVEYVDRYVDFFLMQGLLEQFRPFKKGFDNVTGGNALSLFTAHEIQLLLCGSSEGSLDVKILRSVSKYAGWGSVERAEEANIVVWFWDYFEEMPYREQKLLLRFVTGSDRVPATGVHTMNFKVVKLSGHHERLPIAHTCFNELCLYEYRSKEVLQQKLSVAINESSGFGL</sequence>
<dbReference type="SUPFAM" id="SSF56204">
    <property type="entry name" value="Hect, E3 ligase catalytic domain"/>
    <property type="match status" value="1"/>
</dbReference>
<evidence type="ECO:0000256" key="4">
    <source>
        <dbReference type="ARBA" id="ARBA00022786"/>
    </source>
</evidence>
<keyword evidence="3" id="KW-0808">Transferase</keyword>
<dbReference type="GO" id="GO:0000209">
    <property type="term" value="P:protein polyubiquitination"/>
    <property type="evidence" value="ECO:0007669"/>
    <property type="project" value="InterPro"/>
</dbReference>
<dbReference type="Proteomes" id="UP000094336">
    <property type="component" value="Unassembled WGS sequence"/>
</dbReference>
<dbReference type="EMBL" id="KV454427">
    <property type="protein sequence ID" value="ODQ82013.1"/>
    <property type="molecule type" value="Genomic_DNA"/>
</dbReference>
<feature type="non-terminal residue" evidence="7">
    <location>
        <position position="835"/>
    </location>
</feature>
<evidence type="ECO:0000256" key="3">
    <source>
        <dbReference type="ARBA" id="ARBA00022679"/>
    </source>
</evidence>
<dbReference type="InterPro" id="IPR000569">
    <property type="entry name" value="HECT_dom"/>
</dbReference>
<organism evidence="7 8">
    <name type="scientific">Babjeviella inositovora NRRL Y-12698</name>
    <dbReference type="NCBI Taxonomy" id="984486"/>
    <lineage>
        <taxon>Eukaryota</taxon>
        <taxon>Fungi</taxon>
        <taxon>Dikarya</taxon>
        <taxon>Ascomycota</taxon>
        <taxon>Saccharomycotina</taxon>
        <taxon>Pichiomycetes</taxon>
        <taxon>Serinales incertae sedis</taxon>
        <taxon>Babjeviella</taxon>
    </lineage>
</organism>
<name>A0A1E3QWF5_9ASCO</name>
<dbReference type="Gene3D" id="3.30.2410.10">
    <property type="entry name" value="Hect, E3 ligase catalytic domain"/>
    <property type="match status" value="1"/>
</dbReference>
<dbReference type="PROSITE" id="PS50237">
    <property type="entry name" value="HECT"/>
    <property type="match status" value="1"/>
</dbReference>
<evidence type="ECO:0000256" key="2">
    <source>
        <dbReference type="ARBA" id="ARBA00012485"/>
    </source>
</evidence>
<dbReference type="Pfam" id="PF00632">
    <property type="entry name" value="HECT"/>
    <property type="match status" value="1"/>
</dbReference>
<dbReference type="PANTHER" id="PTHR45700:SF9">
    <property type="entry name" value="HECT-TYPE E3 UBIQUITIN TRANSFERASE"/>
    <property type="match status" value="1"/>
</dbReference>
<reference evidence="8" key="1">
    <citation type="submission" date="2016-05" db="EMBL/GenBank/DDBJ databases">
        <title>Comparative genomics of biotechnologically important yeasts.</title>
        <authorList>
            <consortium name="DOE Joint Genome Institute"/>
            <person name="Riley R."/>
            <person name="Haridas S."/>
            <person name="Wolfe K.H."/>
            <person name="Lopes M.R."/>
            <person name="Hittinger C.T."/>
            <person name="Goker M."/>
            <person name="Salamov A."/>
            <person name="Wisecaver J."/>
            <person name="Long T.M."/>
            <person name="Aerts A.L."/>
            <person name="Barry K."/>
            <person name="Choi C."/>
            <person name="Clum A."/>
            <person name="Coughlan A.Y."/>
            <person name="Deshpande S."/>
            <person name="Douglass A.P."/>
            <person name="Hanson S.J."/>
            <person name="Klenk H.-P."/>
            <person name="Labutti K."/>
            <person name="Lapidus A."/>
            <person name="Lindquist E."/>
            <person name="Lipzen A."/>
            <person name="Meier-Kolthoff J.P."/>
            <person name="Ohm R.A."/>
            <person name="Otillar R.P."/>
            <person name="Pangilinan J."/>
            <person name="Peng Y."/>
            <person name="Rokas A."/>
            <person name="Rosa C.A."/>
            <person name="Scheuner C."/>
            <person name="Sibirny A.A."/>
            <person name="Slot J.C."/>
            <person name="Stielow J.B."/>
            <person name="Sun H."/>
            <person name="Kurtzman C.P."/>
            <person name="Blackwell M."/>
            <person name="Grigoriev I.V."/>
            <person name="Jeffries T.W."/>
        </authorList>
    </citation>
    <scope>NUCLEOTIDE SEQUENCE [LARGE SCALE GENOMIC DNA]</scope>
    <source>
        <strain evidence="8">NRRL Y-12698</strain>
    </source>
</reference>
<evidence type="ECO:0000313" key="8">
    <source>
        <dbReference type="Proteomes" id="UP000094336"/>
    </source>
</evidence>
<evidence type="ECO:0000256" key="1">
    <source>
        <dbReference type="ARBA" id="ARBA00000885"/>
    </source>
</evidence>
<dbReference type="STRING" id="984486.A0A1E3QWF5"/>
<keyword evidence="4 5" id="KW-0833">Ubl conjugation pathway</keyword>